<dbReference type="InterPro" id="IPR051045">
    <property type="entry name" value="TonB-dependent_transducer"/>
</dbReference>
<keyword evidence="5" id="KW-0997">Cell inner membrane</keyword>
<evidence type="ECO:0000256" key="10">
    <source>
        <dbReference type="SAM" id="MobiDB-lite"/>
    </source>
</evidence>
<accession>A0A0S1AXJ9</accession>
<dbReference type="GO" id="GO:0015031">
    <property type="term" value="P:protein transport"/>
    <property type="evidence" value="ECO:0007669"/>
    <property type="project" value="UniProtKB-KW"/>
</dbReference>
<feature type="compositionally biased region" description="Low complexity" evidence="10">
    <location>
        <begin position="155"/>
        <end position="166"/>
    </location>
</feature>
<keyword evidence="4" id="KW-1003">Cell membrane</keyword>
<dbReference type="GO" id="GO:0005886">
    <property type="term" value="C:plasma membrane"/>
    <property type="evidence" value="ECO:0007669"/>
    <property type="project" value="UniProtKB-SubCell"/>
</dbReference>
<evidence type="ECO:0000256" key="11">
    <source>
        <dbReference type="SAM" id="Phobius"/>
    </source>
</evidence>
<feature type="region of interest" description="Disordered" evidence="10">
    <location>
        <begin position="110"/>
        <end position="133"/>
    </location>
</feature>
<reference evidence="13 14" key="1">
    <citation type="journal article" date="2015" name="Genome Announc.">
        <title>Complete Genome Sequencing of Stenotrophomonas acidaminiphila ZAC14D2_NAIMI4_2, a Multidrug-Resistant Strain Isolated from Sediments of a Polluted River in Mexico, Uncovers New Antibiotic Resistance Genes and a Novel Class-II Lasso Peptide Biosynthesis Gene Cluster.</title>
        <authorList>
            <person name="Vinuesa P."/>
            <person name="Ochoa-Sanchez L.E."/>
        </authorList>
    </citation>
    <scope>NUCLEOTIDE SEQUENCE [LARGE SCALE GENOMIC DNA]</scope>
    <source>
        <strain evidence="13 14">ZAC14D2_NAIMI4_2</strain>
    </source>
</reference>
<proteinExistence type="inferred from homology"/>
<dbReference type="KEGG" id="sacz:AOT14_10840"/>
<evidence type="ECO:0000256" key="7">
    <source>
        <dbReference type="ARBA" id="ARBA00022927"/>
    </source>
</evidence>
<dbReference type="EMBL" id="CP012900">
    <property type="protein sequence ID" value="ALJ27496.1"/>
    <property type="molecule type" value="Genomic_DNA"/>
</dbReference>
<sequence length="285" mass="30306">MFTMAGVIYGAPATAEILPIRRRPGGAALNAPPGRAGMRRTKRTLADHERRMHWLAAASTVLLHLAAAMGVLGGWARMPVPAKVAEETVRVQLSLLPPAAPAIPVAQLQAPVPTPDSTASPPRSSAALAPPTSERVLAEAMPAAAQFPDMVAEAIPEPSSSPASPDETAERSQQAAPPAPSLPPAPRHAGRTQANWTGDVLARLERFRHYPRAAQVARQQGVAYVHVRIDRQGRVLSVALQRSSGHASLDEEALQTFHRAQPLPAPPASLPDPVELEVPVEFFLR</sequence>
<keyword evidence="8 11" id="KW-1133">Transmembrane helix</keyword>
<dbReference type="Proteomes" id="UP000061010">
    <property type="component" value="Chromosome"/>
</dbReference>
<keyword evidence="7" id="KW-0653">Protein transport</keyword>
<evidence type="ECO:0000256" key="2">
    <source>
        <dbReference type="ARBA" id="ARBA00006555"/>
    </source>
</evidence>
<organism evidence="13 14">
    <name type="scientific">Stenotrophomonas acidaminiphila</name>
    <dbReference type="NCBI Taxonomy" id="128780"/>
    <lineage>
        <taxon>Bacteria</taxon>
        <taxon>Pseudomonadati</taxon>
        <taxon>Pseudomonadota</taxon>
        <taxon>Gammaproteobacteria</taxon>
        <taxon>Lysobacterales</taxon>
        <taxon>Lysobacteraceae</taxon>
        <taxon>Stenotrophomonas</taxon>
    </lineage>
</organism>
<dbReference type="AlphaFoldDB" id="A0A0S1AXJ9"/>
<dbReference type="PATRIC" id="fig|128780.6.peg.1082"/>
<feature type="domain" description="TonB C-terminal" evidence="12">
    <location>
        <begin position="195"/>
        <end position="285"/>
    </location>
</feature>
<dbReference type="PANTHER" id="PTHR33446">
    <property type="entry name" value="PROTEIN TONB-RELATED"/>
    <property type="match status" value="1"/>
</dbReference>
<evidence type="ECO:0000256" key="6">
    <source>
        <dbReference type="ARBA" id="ARBA00022692"/>
    </source>
</evidence>
<dbReference type="Gene3D" id="3.30.1150.10">
    <property type="match status" value="1"/>
</dbReference>
<keyword evidence="14" id="KW-1185">Reference proteome</keyword>
<dbReference type="InterPro" id="IPR037682">
    <property type="entry name" value="TonB_C"/>
</dbReference>
<comment type="similarity">
    <text evidence="2">Belongs to the TonB family.</text>
</comment>
<feature type="compositionally biased region" description="Pro residues" evidence="10">
    <location>
        <begin position="177"/>
        <end position="186"/>
    </location>
</feature>
<dbReference type="GO" id="GO:0055085">
    <property type="term" value="P:transmembrane transport"/>
    <property type="evidence" value="ECO:0007669"/>
    <property type="project" value="InterPro"/>
</dbReference>
<evidence type="ECO:0000259" key="12">
    <source>
        <dbReference type="PROSITE" id="PS52015"/>
    </source>
</evidence>
<evidence type="ECO:0000313" key="14">
    <source>
        <dbReference type="Proteomes" id="UP000061010"/>
    </source>
</evidence>
<protein>
    <recommendedName>
        <fullName evidence="12">TonB C-terminal domain-containing protein</fullName>
    </recommendedName>
</protein>
<evidence type="ECO:0000256" key="4">
    <source>
        <dbReference type="ARBA" id="ARBA00022475"/>
    </source>
</evidence>
<dbReference type="Pfam" id="PF03544">
    <property type="entry name" value="TonB_C"/>
    <property type="match status" value="1"/>
</dbReference>
<evidence type="ECO:0000256" key="8">
    <source>
        <dbReference type="ARBA" id="ARBA00022989"/>
    </source>
</evidence>
<keyword evidence="6 11" id="KW-0812">Transmembrane</keyword>
<evidence type="ECO:0000256" key="3">
    <source>
        <dbReference type="ARBA" id="ARBA00022448"/>
    </source>
</evidence>
<keyword evidence="9 11" id="KW-0472">Membrane</keyword>
<feature type="region of interest" description="Disordered" evidence="10">
    <location>
        <begin position="155"/>
        <end position="193"/>
    </location>
</feature>
<gene>
    <name evidence="13" type="ORF">AOT14_10840</name>
</gene>
<evidence type="ECO:0000256" key="1">
    <source>
        <dbReference type="ARBA" id="ARBA00004383"/>
    </source>
</evidence>
<comment type="subcellular location">
    <subcellularLocation>
        <location evidence="1">Cell inner membrane</location>
        <topology evidence="1">Single-pass membrane protein</topology>
        <orientation evidence="1">Periplasmic side</orientation>
    </subcellularLocation>
</comment>
<dbReference type="InterPro" id="IPR006260">
    <property type="entry name" value="TonB/TolA_C"/>
</dbReference>
<dbReference type="NCBIfam" id="TIGR01352">
    <property type="entry name" value="tonB_Cterm"/>
    <property type="match status" value="1"/>
</dbReference>
<dbReference type="PROSITE" id="PS52015">
    <property type="entry name" value="TONB_CTD"/>
    <property type="match status" value="1"/>
</dbReference>
<name>A0A0S1AXJ9_9GAMM</name>
<evidence type="ECO:0000256" key="5">
    <source>
        <dbReference type="ARBA" id="ARBA00022519"/>
    </source>
</evidence>
<dbReference type="SUPFAM" id="SSF74653">
    <property type="entry name" value="TolA/TonB C-terminal domain"/>
    <property type="match status" value="1"/>
</dbReference>
<evidence type="ECO:0000313" key="13">
    <source>
        <dbReference type="EMBL" id="ALJ27496.1"/>
    </source>
</evidence>
<keyword evidence="3" id="KW-0813">Transport</keyword>
<feature type="transmembrane region" description="Helical" evidence="11">
    <location>
        <begin position="52"/>
        <end position="76"/>
    </location>
</feature>
<evidence type="ECO:0000256" key="9">
    <source>
        <dbReference type="ARBA" id="ARBA00023136"/>
    </source>
</evidence>